<dbReference type="InterPro" id="IPR006566">
    <property type="entry name" value="FBD"/>
</dbReference>
<keyword evidence="6" id="KW-0934">Plastid</keyword>
<dbReference type="SUPFAM" id="SSF52058">
    <property type="entry name" value="L domain-like"/>
    <property type="match status" value="1"/>
</dbReference>
<dbReference type="InterPro" id="IPR053781">
    <property type="entry name" value="F-box_AtFBL13-like"/>
</dbReference>
<comment type="similarity">
    <text evidence="3">Belongs to the RRF family.</text>
</comment>
<dbReference type="InterPro" id="IPR055357">
    <property type="entry name" value="LRR_At1g61320_AtMIF1"/>
</dbReference>
<comment type="subcellular location">
    <subcellularLocation>
        <location evidence="2">Plastid</location>
        <location evidence="2">Chloroplast</location>
    </subcellularLocation>
</comment>
<evidence type="ECO:0000256" key="9">
    <source>
        <dbReference type="ARBA" id="ARBA00023054"/>
    </source>
</evidence>
<sequence>MQNFGIKGVLRCASVEDIEKEKAAIEKDVKERMEKTIENVRTSFNSIRTGRASPAMLDKIEVEYYGTPVSLKSIAQISTPESSSLLVQPYDKSSLKAIEKAIVNSDLGMTPNNDGDVIRLTLPQLTSDRRKELSKVVAKQAEEGKVAIRNIRRDAIKSYEKLEKEKKASEDYVKDLTGGLQKVTDEYMKKIDSIYKQKEKFFHSKVILLFKKSNVSDDDEERHDIISQLPDDILCSILGRLSIIEVVRTSILSRKWMNLYKIIPHVTFAHATFCSGVHSSSVVLQKMVEGVDAFLEHYSGPKLVSFCLSFRFTEANINILKKWMRSLSILRLEKLELMVCHATGPVPLFSWHLLSEASSLNFVGLHGFYLQPELRNQSYNPIKIIELHRSTLAPGGLECILSSCPSLESLTISKCFHPSKLCILSPKLTFLRIELCFYSNLNDIELRAINLSTFEYIDCEMRTLKFTSVPSLESLYISLYGKSVQNVVPHVFLQLSKYRLPQKLHLAAMESSIFNGQQVEMSVGFHSELEEVEFSGFSGTENEICFATYILKSAAALKRMRIIRCPRYYVGHGHGGWHWLKDKKTRFSEEKLRMIHQRLQGQALSESAQVIIIG</sequence>
<dbReference type="PANTHER" id="PTHR20982">
    <property type="entry name" value="RIBOSOME RECYCLING FACTOR"/>
    <property type="match status" value="1"/>
</dbReference>
<gene>
    <name evidence="12" type="ORF">ACJIZ3_016743</name>
</gene>
<evidence type="ECO:0000256" key="4">
    <source>
        <dbReference type="ARBA" id="ARBA00014063"/>
    </source>
</evidence>
<protein>
    <recommendedName>
        <fullName evidence="4">Ribosome-recycling factor, chloroplastic</fullName>
    </recommendedName>
    <alternativeName>
        <fullName evidence="10">Ribosome-releasing factor, chloroplastic</fullName>
    </alternativeName>
</protein>
<dbReference type="PANTHER" id="PTHR20982:SF3">
    <property type="entry name" value="MITOCHONDRIAL RIBOSOME RECYCLING FACTOR PSEUDO 1"/>
    <property type="match status" value="1"/>
</dbReference>
<feature type="domain" description="F-box" evidence="11">
    <location>
        <begin position="223"/>
        <end position="271"/>
    </location>
</feature>
<dbReference type="HAMAP" id="MF_00040">
    <property type="entry name" value="RRF"/>
    <property type="match status" value="1"/>
</dbReference>
<dbReference type="Pfam" id="PF08387">
    <property type="entry name" value="FBD"/>
    <property type="match status" value="1"/>
</dbReference>
<evidence type="ECO:0000256" key="7">
    <source>
        <dbReference type="ARBA" id="ARBA00022917"/>
    </source>
</evidence>
<dbReference type="CDD" id="cd22160">
    <property type="entry name" value="F-box_AtFBL13-like"/>
    <property type="match status" value="1"/>
</dbReference>
<keyword evidence="8" id="KW-0809">Transit peptide</keyword>
<evidence type="ECO:0000313" key="12">
    <source>
        <dbReference type="EMBL" id="KAL3827941.1"/>
    </source>
</evidence>
<dbReference type="Pfam" id="PF23622">
    <property type="entry name" value="LRR_At1g61320_AtMIF1"/>
    <property type="match status" value="1"/>
</dbReference>
<accession>A0ABD3SU54</accession>
<dbReference type="GO" id="GO:0006412">
    <property type="term" value="P:translation"/>
    <property type="evidence" value="ECO:0007669"/>
    <property type="project" value="UniProtKB-KW"/>
</dbReference>
<proteinExistence type="inferred from homology"/>
<evidence type="ECO:0000256" key="1">
    <source>
        <dbReference type="ARBA" id="ARBA00002952"/>
    </source>
</evidence>
<keyword evidence="13" id="KW-1185">Reference proteome</keyword>
<dbReference type="Gene3D" id="3.30.1360.40">
    <property type="match status" value="1"/>
</dbReference>
<dbReference type="InterPro" id="IPR036191">
    <property type="entry name" value="RRF_sf"/>
</dbReference>
<dbReference type="GO" id="GO:0009507">
    <property type="term" value="C:chloroplast"/>
    <property type="evidence" value="ECO:0007669"/>
    <property type="project" value="UniProtKB-SubCell"/>
</dbReference>
<dbReference type="CDD" id="cd00520">
    <property type="entry name" value="RRF"/>
    <property type="match status" value="1"/>
</dbReference>
<evidence type="ECO:0000256" key="6">
    <source>
        <dbReference type="ARBA" id="ARBA00022640"/>
    </source>
</evidence>
<dbReference type="AlphaFoldDB" id="A0ABD3SU54"/>
<evidence type="ECO:0000256" key="8">
    <source>
        <dbReference type="ARBA" id="ARBA00022946"/>
    </source>
</evidence>
<dbReference type="InterPro" id="IPR036047">
    <property type="entry name" value="F-box-like_dom_sf"/>
</dbReference>
<name>A0ABD3SU54_9LAMI</name>
<comment type="caution">
    <text evidence="12">The sequence shown here is derived from an EMBL/GenBank/DDBJ whole genome shotgun (WGS) entry which is preliminary data.</text>
</comment>
<evidence type="ECO:0000256" key="10">
    <source>
        <dbReference type="ARBA" id="ARBA00032397"/>
    </source>
</evidence>
<keyword evidence="9" id="KW-0175">Coiled coil</keyword>
<dbReference type="InterPro" id="IPR001810">
    <property type="entry name" value="F-box_dom"/>
</dbReference>
<evidence type="ECO:0000259" key="11">
    <source>
        <dbReference type="PROSITE" id="PS50181"/>
    </source>
</evidence>
<dbReference type="FunFam" id="3.30.1360.40:FF:000001">
    <property type="entry name" value="Ribosome-recycling factor"/>
    <property type="match status" value="1"/>
</dbReference>
<dbReference type="InterPro" id="IPR002661">
    <property type="entry name" value="Ribosome_recyc_fac"/>
</dbReference>
<dbReference type="InterPro" id="IPR023584">
    <property type="entry name" value="Ribosome_recyc_fac_dom"/>
</dbReference>
<dbReference type="SUPFAM" id="SSF81383">
    <property type="entry name" value="F-box domain"/>
    <property type="match status" value="1"/>
</dbReference>
<dbReference type="Proteomes" id="UP001634393">
    <property type="component" value="Unassembled WGS sequence"/>
</dbReference>
<dbReference type="InterPro" id="IPR032675">
    <property type="entry name" value="LRR_dom_sf"/>
</dbReference>
<dbReference type="Gene3D" id="1.10.132.20">
    <property type="entry name" value="Ribosome-recycling factor"/>
    <property type="match status" value="1"/>
</dbReference>
<dbReference type="NCBIfam" id="TIGR00496">
    <property type="entry name" value="frr"/>
    <property type="match status" value="1"/>
</dbReference>
<reference evidence="12 13" key="1">
    <citation type="submission" date="2024-12" db="EMBL/GenBank/DDBJ databases">
        <title>The unique morphological basis and parallel evolutionary history of personate flowers in Penstemon.</title>
        <authorList>
            <person name="Depatie T.H."/>
            <person name="Wessinger C.A."/>
        </authorList>
    </citation>
    <scope>NUCLEOTIDE SEQUENCE [LARGE SCALE GENOMIC DNA]</scope>
    <source>
        <strain evidence="12">WTNN_2</strain>
        <tissue evidence="12">Leaf</tissue>
    </source>
</reference>
<evidence type="ECO:0000313" key="13">
    <source>
        <dbReference type="Proteomes" id="UP001634393"/>
    </source>
</evidence>
<evidence type="ECO:0000256" key="2">
    <source>
        <dbReference type="ARBA" id="ARBA00004229"/>
    </source>
</evidence>
<evidence type="ECO:0000256" key="3">
    <source>
        <dbReference type="ARBA" id="ARBA00005912"/>
    </source>
</evidence>
<organism evidence="12 13">
    <name type="scientific">Penstemon smallii</name>
    <dbReference type="NCBI Taxonomy" id="265156"/>
    <lineage>
        <taxon>Eukaryota</taxon>
        <taxon>Viridiplantae</taxon>
        <taxon>Streptophyta</taxon>
        <taxon>Embryophyta</taxon>
        <taxon>Tracheophyta</taxon>
        <taxon>Spermatophyta</taxon>
        <taxon>Magnoliopsida</taxon>
        <taxon>eudicotyledons</taxon>
        <taxon>Gunneridae</taxon>
        <taxon>Pentapetalae</taxon>
        <taxon>asterids</taxon>
        <taxon>lamiids</taxon>
        <taxon>Lamiales</taxon>
        <taxon>Plantaginaceae</taxon>
        <taxon>Cheloneae</taxon>
        <taxon>Penstemon</taxon>
    </lineage>
</organism>
<dbReference type="SUPFAM" id="SSF55194">
    <property type="entry name" value="Ribosome recycling factor, RRF"/>
    <property type="match status" value="1"/>
</dbReference>
<dbReference type="Pfam" id="PF00646">
    <property type="entry name" value="F-box"/>
    <property type="match status" value="1"/>
</dbReference>
<dbReference type="Pfam" id="PF01765">
    <property type="entry name" value="RRF"/>
    <property type="match status" value="1"/>
</dbReference>
<evidence type="ECO:0000256" key="5">
    <source>
        <dbReference type="ARBA" id="ARBA00022528"/>
    </source>
</evidence>
<keyword evidence="5" id="KW-0150">Chloroplast</keyword>
<dbReference type="PROSITE" id="PS50181">
    <property type="entry name" value="FBOX"/>
    <property type="match status" value="1"/>
</dbReference>
<dbReference type="EMBL" id="JBJXBP010000005">
    <property type="protein sequence ID" value="KAL3827941.1"/>
    <property type="molecule type" value="Genomic_DNA"/>
</dbReference>
<keyword evidence="7" id="KW-0648">Protein biosynthesis</keyword>
<comment type="function">
    <text evidence="1">Responsible for the release of ribosomes from messenger RNA at the termination of chloroplastic protein biosynthesis.</text>
</comment>
<dbReference type="FunFam" id="1.10.132.20:FF:000017">
    <property type="entry name" value="Ribosome-recycling factor chloroplastic"/>
    <property type="match status" value="1"/>
</dbReference>
<dbReference type="Gene3D" id="3.80.10.10">
    <property type="entry name" value="Ribonuclease Inhibitor"/>
    <property type="match status" value="1"/>
</dbReference>